<proteinExistence type="predicted"/>
<organism evidence="1">
    <name type="scientific">Arundo donax</name>
    <name type="common">Giant reed</name>
    <name type="synonym">Donax arundinaceus</name>
    <dbReference type="NCBI Taxonomy" id="35708"/>
    <lineage>
        <taxon>Eukaryota</taxon>
        <taxon>Viridiplantae</taxon>
        <taxon>Streptophyta</taxon>
        <taxon>Embryophyta</taxon>
        <taxon>Tracheophyta</taxon>
        <taxon>Spermatophyta</taxon>
        <taxon>Magnoliopsida</taxon>
        <taxon>Liliopsida</taxon>
        <taxon>Poales</taxon>
        <taxon>Poaceae</taxon>
        <taxon>PACMAD clade</taxon>
        <taxon>Arundinoideae</taxon>
        <taxon>Arundineae</taxon>
        <taxon>Arundo</taxon>
    </lineage>
</organism>
<dbReference type="AlphaFoldDB" id="A0A0A9A9Y5"/>
<evidence type="ECO:0000313" key="1">
    <source>
        <dbReference type="EMBL" id="JAD46733.1"/>
    </source>
</evidence>
<protein>
    <submittedName>
        <fullName evidence="1">Uncharacterized protein</fullName>
    </submittedName>
</protein>
<name>A0A0A9A9Y5_ARUDO</name>
<sequence length="44" mass="4708">MPLEANSPPHAIPRAYTIQKLAGATTSLLCAARPPQPTARPKDR</sequence>
<accession>A0A0A9A9Y5</accession>
<dbReference type="EMBL" id="GBRH01251162">
    <property type="protein sequence ID" value="JAD46733.1"/>
    <property type="molecule type" value="Transcribed_RNA"/>
</dbReference>
<reference evidence="1" key="1">
    <citation type="submission" date="2014-09" db="EMBL/GenBank/DDBJ databases">
        <authorList>
            <person name="Magalhaes I.L.F."/>
            <person name="Oliveira U."/>
            <person name="Santos F.R."/>
            <person name="Vidigal T.H.D.A."/>
            <person name="Brescovit A.D."/>
            <person name="Santos A.J."/>
        </authorList>
    </citation>
    <scope>NUCLEOTIDE SEQUENCE</scope>
    <source>
        <tissue evidence="1">Shoot tissue taken approximately 20 cm above the soil surface</tissue>
    </source>
</reference>
<reference evidence="1" key="2">
    <citation type="journal article" date="2015" name="Data Brief">
        <title>Shoot transcriptome of the giant reed, Arundo donax.</title>
        <authorList>
            <person name="Barrero R.A."/>
            <person name="Guerrero F.D."/>
            <person name="Moolhuijzen P."/>
            <person name="Goolsby J.A."/>
            <person name="Tidwell J."/>
            <person name="Bellgard S.E."/>
            <person name="Bellgard M.I."/>
        </authorList>
    </citation>
    <scope>NUCLEOTIDE SEQUENCE</scope>
    <source>
        <tissue evidence="1">Shoot tissue taken approximately 20 cm above the soil surface</tissue>
    </source>
</reference>